<keyword evidence="2" id="KW-1185">Reference proteome</keyword>
<dbReference type="AlphaFoldDB" id="A0A1V4JCY8"/>
<evidence type="ECO:0000313" key="2">
    <source>
        <dbReference type="Proteomes" id="UP000190648"/>
    </source>
</evidence>
<accession>A0A1V4JCY8</accession>
<reference evidence="1 2" key="1">
    <citation type="submission" date="2016-02" db="EMBL/GenBank/DDBJ databases">
        <title>Band-tailed pigeon sequencing and assembly.</title>
        <authorList>
            <person name="Soares A.E."/>
            <person name="Novak B.J."/>
            <person name="Rice E.S."/>
            <person name="O'Connell B."/>
            <person name="Chang D."/>
            <person name="Weber S."/>
            <person name="Shapiro B."/>
        </authorList>
    </citation>
    <scope>NUCLEOTIDE SEQUENCE [LARGE SCALE GENOMIC DNA]</scope>
    <source>
        <strain evidence="1">BTP2013</strain>
        <tissue evidence="1">Blood</tissue>
    </source>
</reference>
<gene>
    <name evidence="1" type="ORF">AV530_012638</name>
</gene>
<organism evidence="1 2">
    <name type="scientific">Patagioenas fasciata monilis</name>
    <dbReference type="NCBI Taxonomy" id="372326"/>
    <lineage>
        <taxon>Eukaryota</taxon>
        <taxon>Metazoa</taxon>
        <taxon>Chordata</taxon>
        <taxon>Craniata</taxon>
        <taxon>Vertebrata</taxon>
        <taxon>Euteleostomi</taxon>
        <taxon>Archelosauria</taxon>
        <taxon>Archosauria</taxon>
        <taxon>Dinosauria</taxon>
        <taxon>Saurischia</taxon>
        <taxon>Theropoda</taxon>
        <taxon>Coelurosauria</taxon>
        <taxon>Aves</taxon>
        <taxon>Neognathae</taxon>
        <taxon>Neoaves</taxon>
        <taxon>Columbimorphae</taxon>
        <taxon>Columbiformes</taxon>
        <taxon>Columbidae</taxon>
        <taxon>Patagioenas</taxon>
    </lineage>
</organism>
<comment type="caution">
    <text evidence="1">The sequence shown here is derived from an EMBL/GenBank/DDBJ whole genome shotgun (WGS) entry which is preliminary data.</text>
</comment>
<name>A0A1V4JCY8_PATFA</name>
<dbReference type="EMBL" id="LSYS01008075">
    <property type="protein sequence ID" value="OPJ69637.1"/>
    <property type="molecule type" value="Genomic_DNA"/>
</dbReference>
<evidence type="ECO:0000313" key="1">
    <source>
        <dbReference type="EMBL" id="OPJ69637.1"/>
    </source>
</evidence>
<sequence length="81" mass="9599">MIMFSVTKKSTQHLIISISQKYAYPSFSLINSNKCSFAEVTYERKYQQETYIILPFKKKIISVPPRVNIFIFFCKRKLLPL</sequence>
<dbReference type="Proteomes" id="UP000190648">
    <property type="component" value="Unassembled WGS sequence"/>
</dbReference>
<protein>
    <submittedName>
        <fullName evidence="1">Uncharacterized protein</fullName>
    </submittedName>
</protein>
<proteinExistence type="predicted"/>